<dbReference type="AlphaFoldDB" id="A0A6J7SAE7"/>
<evidence type="ECO:0000256" key="3">
    <source>
        <dbReference type="ARBA" id="ARBA00022723"/>
    </source>
</evidence>
<dbReference type="InterPro" id="IPR012292">
    <property type="entry name" value="Globin/Proto"/>
</dbReference>
<dbReference type="InterPro" id="IPR044203">
    <property type="entry name" value="GlbO/GLB3-like"/>
</dbReference>
<accession>A0A6J7SAE7</accession>
<proteinExistence type="inferred from homology"/>
<evidence type="ECO:0000256" key="5">
    <source>
        <dbReference type="ARBA" id="ARBA00034496"/>
    </source>
</evidence>
<keyword evidence="4" id="KW-0408">Iron</keyword>
<sequence>MEAAVEESPKTVPYEMMGGAAMVRQVVDRFYDIMDTDPAAAGIRSMHAKDLGPMRQLVFEFLSGWLGGPSLYFQHPGHRCIGSAHSKFAIGEAERDIWMTCMRRAMQECGVSAEVRDLLDKPLLRMAEAFRNR</sequence>
<gene>
    <name evidence="6" type="ORF">UFOPK4150_01810</name>
</gene>
<dbReference type="CDD" id="cd14773">
    <property type="entry name" value="TrHb2_PhHbO-like_O"/>
    <property type="match status" value="1"/>
</dbReference>
<dbReference type="GO" id="GO:0005344">
    <property type="term" value="F:oxygen carrier activity"/>
    <property type="evidence" value="ECO:0007669"/>
    <property type="project" value="InterPro"/>
</dbReference>
<dbReference type="GO" id="GO:0019825">
    <property type="term" value="F:oxygen binding"/>
    <property type="evidence" value="ECO:0007669"/>
    <property type="project" value="InterPro"/>
</dbReference>
<dbReference type="PANTHER" id="PTHR47366:SF1">
    <property type="entry name" value="TWO-ON-TWO HEMOGLOBIN-3"/>
    <property type="match status" value="1"/>
</dbReference>
<evidence type="ECO:0000256" key="2">
    <source>
        <dbReference type="ARBA" id="ARBA00022617"/>
    </source>
</evidence>
<evidence type="ECO:0000256" key="1">
    <source>
        <dbReference type="ARBA" id="ARBA00022448"/>
    </source>
</evidence>
<dbReference type="InterPro" id="IPR009050">
    <property type="entry name" value="Globin-like_sf"/>
</dbReference>
<reference evidence="6" key="1">
    <citation type="submission" date="2020-05" db="EMBL/GenBank/DDBJ databases">
        <authorList>
            <person name="Chiriac C."/>
            <person name="Salcher M."/>
            <person name="Ghai R."/>
            <person name="Kavagutti S V."/>
        </authorList>
    </citation>
    <scope>NUCLEOTIDE SEQUENCE</scope>
</reference>
<keyword evidence="2" id="KW-0349">Heme</keyword>
<keyword evidence="3" id="KW-0479">Metal-binding</keyword>
<dbReference type="EMBL" id="CAFBPU010000043">
    <property type="protein sequence ID" value="CAB5037408.1"/>
    <property type="molecule type" value="Genomic_DNA"/>
</dbReference>
<keyword evidence="1" id="KW-0813">Transport</keyword>
<name>A0A6J7SAE7_9ZZZZ</name>
<dbReference type="Pfam" id="PF01152">
    <property type="entry name" value="Bac_globin"/>
    <property type="match status" value="1"/>
</dbReference>
<dbReference type="PANTHER" id="PTHR47366">
    <property type="entry name" value="TWO-ON-TWO HEMOGLOBIN-3"/>
    <property type="match status" value="1"/>
</dbReference>
<protein>
    <submittedName>
        <fullName evidence="6">Unannotated protein</fullName>
    </submittedName>
</protein>
<dbReference type="GO" id="GO:0020037">
    <property type="term" value="F:heme binding"/>
    <property type="evidence" value="ECO:0007669"/>
    <property type="project" value="InterPro"/>
</dbReference>
<comment type="similarity">
    <text evidence="5">Belongs to the truncated hemoglobin family. Group II subfamily.</text>
</comment>
<evidence type="ECO:0000313" key="6">
    <source>
        <dbReference type="EMBL" id="CAB5037408.1"/>
    </source>
</evidence>
<dbReference type="SUPFAM" id="SSF46458">
    <property type="entry name" value="Globin-like"/>
    <property type="match status" value="1"/>
</dbReference>
<organism evidence="6">
    <name type="scientific">freshwater metagenome</name>
    <dbReference type="NCBI Taxonomy" id="449393"/>
    <lineage>
        <taxon>unclassified sequences</taxon>
        <taxon>metagenomes</taxon>
        <taxon>ecological metagenomes</taxon>
    </lineage>
</organism>
<dbReference type="GO" id="GO:0046872">
    <property type="term" value="F:metal ion binding"/>
    <property type="evidence" value="ECO:0007669"/>
    <property type="project" value="UniProtKB-KW"/>
</dbReference>
<evidence type="ECO:0000256" key="4">
    <source>
        <dbReference type="ARBA" id="ARBA00023004"/>
    </source>
</evidence>
<dbReference type="Gene3D" id="1.10.490.10">
    <property type="entry name" value="Globins"/>
    <property type="match status" value="1"/>
</dbReference>
<dbReference type="InterPro" id="IPR001486">
    <property type="entry name" value="Hemoglobin_trunc"/>
</dbReference>